<organism evidence="4 5">
    <name type="scientific">Chloroflexus aurantiacus (strain ATCC 29366 / DSM 635 / J-10-fl)</name>
    <dbReference type="NCBI Taxonomy" id="324602"/>
    <lineage>
        <taxon>Bacteria</taxon>
        <taxon>Bacillati</taxon>
        <taxon>Chloroflexota</taxon>
        <taxon>Chloroflexia</taxon>
        <taxon>Chloroflexales</taxon>
        <taxon>Chloroflexineae</taxon>
        <taxon>Chloroflexaceae</taxon>
        <taxon>Chloroflexus</taxon>
    </lineage>
</organism>
<dbReference type="GO" id="GO:0016020">
    <property type="term" value="C:membrane"/>
    <property type="evidence" value="ECO:0000318"/>
    <property type="project" value="GO_Central"/>
</dbReference>
<evidence type="ECO:0000256" key="1">
    <source>
        <dbReference type="ARBA" id="ARBA00008520"/>
    </source>
</evidence>
<protein>
    <submittedName>
        <fullName evidence="4">Extracellular solute-binding protein family 1</fullName>
    </submittedName>
</protein>
<dbReference type="SUPFAM" id="SSF53850">
    <property type="entry name" value="Periplasmic binding protein-like II"/>
    <property type="match status" value="1"/>
</dbReference>
<gene>
    <name evidence="4" type="ordered locus">Caur_2730</name>
</gene>
<dbReference type="InterPro" id="IPR050490">
    <property type="entry name" value="Bact_solute-bd_prot1"/>
</dbReference>
<dbReference type="InterPro" id="IPR006059">
    <property type="entry name" value="SBP"/>
</dbReference>
<keyword evidence="5" id="KW-1185">Reference proteome</keyword>
<sequence>MFRSRLSFLIVLMAVVSLVLAACGGGGQTTQPTQPAGGTGNQTSGEQKRVTILGAFGGGEADAFEEVIKVFEAANPDIDVVYTGVNDFDTQIVVRVQAGDPPDIAGFPQPGGAARLAAEGNLVPLWPEVIAQIDKNYAPFWKELGTFGGTPYGVFHRVNAKGFIWYNKPAFEAAGYTVPTTWDELKALTEQMKANGHTPWCEGIESGAATGWKGTDWIENIMLRTQTTATYDRWISGEVPFSSPEVKRAFEILGETWFTDGNVYGGRQSIVLTNFGDAATFLFTEPPNCWLHMQGSFVTNFFQDSVKADLDNKVGLFVMPPIDPNVTPALEVGGDVFVVLKDRDRPEVRKFMEFMATGAAADPWIRQGGGIFPHKDQNLSLYPTSIERQVAEAILAAQAARFDASDAMPAAVNAAFWKGVTDWASGNRDLDTVLSEIDAARNQ</sequence>
<keyword evidence="3" id="KW-0732">Signal</keyword>
<dbReference type="PANTHER" id="PTHR43649:SF29">
    <property type="entry name" value="OSMOPROTECTIVE COMPOUNDS-BINDING PROTEIN GGTB"/>
    <property type="match status" value="1"/>
</dbReference>
<dbReference type="InParanoid" id="A9WJN1"/>
<evidence type="ECO:0000313" key="5">
    <source>
        <dbReference type="Proteomes" id="UP000002008"/>
    </source>
</evidence>
<dbReference type="Proteomes" id="UP000002008">
    <property type="component" value="Chromosome"/>
</dbReference>
<dbReference type="STRING" id="324602.Caur_2730"/>
<dbReference type="GO" id="GO:0022857">
    <property type="term" value="F:transmembrane transporter activity"/>
    <property type="evidence" value="ECO:0000318"/>
    <property type="project" value="GO_Central"/>
</dbReference>
<dbReference type="RefSeq" id="WP_012258588.1">
    <property type="nucleotide sequence ID" value="NC_010175.1"/>
</dbReference>
<dbReference type="PATRIC" id="fig|324602.8.peg.3078"/>
<evidence type="ECO:0000313" key="4">
    <source>
        <dbReference type="EMBL" id="ABY35935.1"/>
    </source>
</evidence>
<accession>A9WJN1</accession>
<dbReference type="HOGENOM" id="CLU_027068_0_0_0"/>
<dbReference type="PROSITE" id="PS51257">
    <property type="entry name" value="PROKAR_LIPOPROTEIN"/>
    <property type="match status" value="1"/>
</dbReference>
<comment type="similarity">
    <text evidence="1">Belongs to the bacterial solute-binding protein 1 family.</text>
</comment>
<dbReference type="PANTHER" id="PTHR43649">
    <property type="entry name" value="ARABINOSE-BINDING PROTEIN-RELATED"/>
    <property type="match status" value="1"/>
</dbReference>
<feature type="signal peptide" evidence="3">
    <location>
        <begin position="1"/>
        <end position="21"/>
    </location>
</feature>
<dbReference type="KEGG" id="cau:Caur_2730"/>
<dbReference type="eggNOG" id="COG1653">
    <property type="taxonomic scope" value="Bacteria"/>
</dbReference>
<dbReference type="AlphaFoldDB" id="A9WJN1"/>
<reference evidence="5" key="1">
    <citation type="journal article" date="2011" name="BMC Genomics">
        <title>Complete genome sequence of the filamentous anoxygenic phototrophic bacterium Chloroflexus aurantiacus.</title>
        <authorList>
            <person name="Tang K.H."/>
            <person name="Barry K."/>
            <person name="Chertkov O."/>
            <person name="Dalin E."/>
            <person name="Han C.S."/>
            <person name="Hauser L.J."/>
            <person name="Honchak B.M."/>
            <person name="Karbach L.E."/>
            <person name="Land M.L."/>
            <person name="Lapidus A."/>
            <person name="Larimer F.W."/>
            <person name="Mikhailova N."/>
            <person name="Pitluck S."/>
            <person name="Pierson B.K."/>
            <person name="Blankenship R.E."/>
        </authorList>
    </citation>
    <scope>NUCLEOTIDE SEQUENCE [LARGE SCALE GENOMIC DNA]</scope>
    <source>
        <strain evidence="5">ATCC 29366 / DSM 635 / J-10-fl</strain>
    </source>
</reference>
<dbReference type="Gene3D" id="3.40.190.10">
    <property type="entry name" value="Periplasmic binding protein-like II"/>
    <property type="match status" value="2"/>
</dbReference>
<dbReference type="EnsemblBacteria" id="ABY35935">
    <property type="protein sequence ID" value="ABY35935"/>
    <property type="gene ID" value="Caur_2730"/>
</dbReference>
<dbReference type="Pfam" id="PF01547">
    <property type="entry name" value="SBP_bac_1"/>
    <property type="match status" value="1"/>
</dbReference>
<evidence type="ECO:0000256" key="3">
    <source>
        <dbReference type="SAM" id="SignalP"/>
    </source>
</evidence>
<keyword evidence="2" id="KW-0813">Transport</keyword>
<dbReference type="EMBL" id="CP000909">
    <property type="protein sequence ID" value="ABY35935.1"/>
    <property type="molecule type" value="Genomic_DNA"/>
</dbReference>
<feature type="chain" id="PRO_5002746371" evidence="3">
    <location>
        <begin position="22"/>
        <end position="443"/>
    </location>
</feature>
<name>A9WJN1_CHLAA</name>
<proteinExistence type="inferred from homology"/>
<evidence type="ECO:0000256" key="2">
    <source>
        <dbReference type="ARBA" id="ARBA00022448"/>
    </source>
</evidence>